<feature type="compositionally biased region" description="Basic and acidic residues" evidence="7">
    <location>
        <begin position="624"/>
        <end position="633"/>
    </location>
</feature>
<dbReference type="GO" id="GO:0043186">
    <property type="term" value="C:P granule"/>
    <property type="evidence" value="ECO:0007669"/>
    <property type="project" value="UniProtKB-ARBA"/>
</dbReference>
<dbReference type="Pfam" id="PF00271">
    <property type="entry name" value="Helicase_C"/>
    <property type="match status" value="1"/>
</dbReference>
<feature type="domain" description="Helicase ATP-binding" evidence="8">
    <location>
        <begin position="95"/>
        <end position="277"/>
    </location>
</feature>
<dbReference type="InterPro" id="IPR027417">
    <property type="entry name" value="P-loop_NTPase"/>
</dbReference>
<feature type="coiled-coil region" evidence="6">
    <location>
        <begin position="507"/>
        <end position="536"/>
    </location>
</feature>
<proteinExistence type="inferred from homology"/>
<name>A0AAV5UU24_9BILA</name>
<keyword evidence="6" id="KW-0175">Coiled coil</keyword>
<gene>
    <name evidence="10" type="ORF">PFISCL1PPCAC_2042</name>
</gene>
<feature type="compositionally biased region" description="Acidic residues" evidence="7">
    <location>
        <begin position="642"/>
        <end position="653"/>
    </location>
</feature>
<dbReference type="InterPro" id="IPR014001">
    <property type="entry name" value="Helicase_ATP-bd"/>
</dbReference>
<protein>
    <recommendedName>
        <fullName evidence="12">RNA helicase</fullName>
    </recommendedName>
</protein>
<dbReference type="GO" id="GO:0016787">
    <property type="term" value="F:hydrolase activity"/>
    <property type="evidence" value="ECO:0007669"/>
    <property type="project" value="UniProtKB-KW"/>
</dbReference>
<sequence>FQMESKDEEKKKKRGRPKLQMEDLPTRIMASNKAENYMEVCIKNVFERIKFTSSHLKLPEIPEPEIDKCLSSKLAINLRKMNVTQLLPVQRYTLPLLTKDDTDLFVGAATGHGKTLAFLIPVAVSLMSSPRSDSSSRRPLALIISNTQVLQIQTYNVCRNLLNGTDLRVVLACGETPVFDQKRTIEQGVDILVATVGRLHDFIKQKVILLDSLRFYIFDEADKMSCEGAFKTDLMDISQNFIPAEIKPTLRSCFFTATLDGMESFEGMYRTDKYSCVRVPGNPLISHNIIALENNALNNKCHVLMRLLEADLKKQNRARNDKSREKYLHKTVVFVETKLRCNFLNAYLMQYGFSVGLVNSDLSLDMRNKVIKKFSEGDMQVLVATDSMARGHDIPNVTHVINFDMQVSALATFKHRAGRTARIGNSGTCTTLLSKQEFALYDNPSFLVAGQHSERITDLAHYLVLECGQRVPKCMEKASMNALKRELVSWGVPNDPMEVMKKLGYLGEEEEEQIEEKEVKKKKKEEKEEKQAVKALNTIEPVNSSVNVTFDEYGMPIFKATSSTTVQSEKEEEILSEEEEDRGGVTINGSDNDDEEEDNSDFDDNAYFGDSDYEDYPPDDDDGPKESNTEVRKPMRWTSEESNAEEEEEEEGE</sequence>
<dbReference type="Pfam" id="PF00270">
    <property type="entry name" value="DEAD"/>
    <property type="match status" value="1"/>
</dbReference>
<dbReference type="InterPro" id="IPR011545">
    <property type="entry name" value="DEAD/DEAH_box_helicase_dom"/>
</dbReference>
<evidence type="ECO:0000256" key="4">
    <source>
        <dbReference type="ARBA" id="ARBA00022840"/>
    </source>
</evidence>
<comment type="caution">
    <text evidence="10">The sequence shown here is derived from an EMBL/GenBank/DDBJ whole genome shotgun (WGS) entry which is preliminary data.</text>
</comment>
<evidence type="ECO:0000256" key="6">
    <source>
        <dbReference type="SAM" id="Coils"/>
    </source>
</evidence>
<keyword evidence="4 5" id="KW-0067">ATP-binding</keyword>
<dbReference type="PROSITE" id="PS51192">
    <property type="entry name" value="HELICASE_ATP_BIND_1"/>
    <property type="match status" value="1"/>
</dbReference>
<accession>A0AAV5UU24</accession>
<dbReference type="EMBL" id="BTSY01000001">
    <property type="protein sequence ID" value="GMT10745.1"/>
    <property type="molecule type" value="Genomic_DNA"/>
</dbReference>
<evidence type="ECO:0000259" key="8">
    <source>
        <dbReference type="PROSITE" id="PS51192"/>
    </source>
</evidence>
<feature type="non-terminal residue" evidence="10">
    <location>
        <position position="653"/>
    </location>
</feature>
<dbReference type="SMART" id="SM00487">
    <property type="entry name" value="DEXDc"/>
    <property type="match status" value="1"/>
</dbReference>
<evidence type="ECO:0000256" key="3">
    <source>
        <dbReference type="ARBA" id="ARBA00022806"/>
    </source>
</evidence>
<dbReference type="AlphaFoldDB" id="A0AAV5UU24"/>
<dbReference type="CDD" id="cd00268">
    <property type="entry name" value="DEADc"/>
    <property type="match status" value="1"/>
</dbReference>
<evidence type="ECO:0000256" key="1">
    <source>
        <dbReference type="ARBA" id="ARBA00022741"/>
    </source>
</evidence>
<feature type="compositionally biased region" description="Acidic residues" evidence="7">
    <location>
        <begin position="570"/>
        <end position="581"/>
    </location>
</feature>
<dbReference type="PROSITE" id="PS00039">
    <property type="entry name" value="DEAD_ATP_HELICASE"/>
    <property type="match status" value="1"/>
</dbReference>
<reference evidence="10" key="1">
    <citation type="submission" date="2023-10" db="EMBL/GenBank/DDBJ databases">
        <title>Genome assembly of Pristionchus species.</title>
        <authorList>
            <person name="Yoshida K."/>
            <person name="Sommer R.J."/>
        </authorList>
    </citation>
    <scope>NUCLEOTIDE SEQUENCE</scope>
    <source>
        <strain evidence="10">RS5133</strain>
    </source>
</reference>
<evidence type="ECO:0000313" key="11">
    <source>
        <dbReference type="Proteomes" id="UP001432322"/>
    </source>
</evidence>
<dbReference type="SMART" id="SM00490">
    <property type="entry name" value="HELICc"/>
    <property type="match status" value="1"/>
</dbReference>
<keyword evidence="2 5" id="KW-0378">Hydrolase</keyword>
<dbReference type="Gene3D" id="3.40.50.300">
    <property type="entry name" value="P-loop containing nucleotide triphosphate hydrolases"/>
    <property type="match status" value="2"/>
</dbReference>
<evidence type="ECO:0000313" key="10">
    <source>
        <dbReference type="EMBL" id="GMT10745.1"/>
    </source>
</evidence>
<comment type="similarity">
    <text evidence="5">Belongs to the DEAD box helicase family.</text>
</comment>
<feature type="compositionally biased region" description="Acidic residues" evidence="7">
    <location>
        <begin position="591"/>
        <end position="604"/>
    </location>
</feature>
<dbReference type="PANTHER" id="PTHR47959">
    <property type="entry name" value="ATP-DEPENDENT RNA HELICASE RHLE-RELATED"/>
    <property type="match status" value="1"/>
</dbReference>
<dbReference type="InterPro" id="IPR044742">
    <property type="entry name" value="DEAD/DEAH_RhlB"/>
</dbReference>
<organism evidence="10 11">
    <name type="scientific">Pristionchus fissidentatus</name>
    <dbReference type="NCBI Taxonomy" id="1538716"/>
    <lineage>
        <taxon>Eukaryota</taxon>
        <taxon>Metazoa</taxon>
        <taxon>Ecdysozoa</taxon>
        <taxon>Nematoda</taxon>
        <taxon>Chromadorea</taxon>
        <taxon>Rhabditida</taxon>
        <taxon>Rhabditina</taxon>
        <taxon>Diplogasteromorpha</taxon>
        <taxon>Diplogasteroidea</taxon>
        <taxon>Neodiplogasteridae</taxon>
        <taxon>Pristionchus</taxon>
    </lineage>
</organism>
<evidence type="ECO:0000256" key="2">
    <source>
        <dbReference type="ARBA" id="ARBA00022801"/>
    </source>
</evidence>
<dbReference type="PROSITE" id="PS51194">
    <property type="entry name" value="HELICASE_CTER"/>
    <property type="match status" value="1"/>
</dbReference>
<keyword evidence="3 5" id="KW-0347">Helicase</keyword>
<dbReference type="InterPro" id="IPR001650">
    <property type="entry name" value="Helicase_C-like"/>
</dbReference>
<dbReference type="GO" id="GO:0003724">
    <property type="term" value="F:RNA helicase activity"/>
    <property type="evidence" value="ECO:0007669"/>
    <property type="project" value="TreeGrafter"/>
</dbReference>
<dbReference type="GO" id="GO:0005829">
    <property type="term" value="C:cytosol"/>
    <property type="evidence" value="ECO:0007669"/>
    <property type="project" value="TreeGrafter"/>
</dbReference>
<feature type="region of interest" description="Disordered" evidence="7">
    <location>
        <begin position="562"/>
        <end position="653"/>
    </location>
</feature>
<evidence type="ECO:0008006" key="12">
    <source>
        <dbReference type="Google" id="ProtNLM"/>
    </source>
</evidence>
<dbReference type="GO" id="GO:0005524">
    <property type="term" value="F:ATP binding"/>
    <property type="evidence" value="ECO:0007669"/>
    <property type="project" value="UniProtKB-KW"/>
</dbReference>
<dbReference type="InterPro" id="IPR050079">
    <property type="entry name" value="DEAD_box_RNA_helicase"/>
</dbReference>
<feature type="domain" description="Helicase C-terminal" evidence="9">
    <location>
        <begin position="323"/>
        <end position="479"/>
    </location>
</feature>
<dbReference type="InterPro" id="IPR000629">
    <property type="entry name" value="RNA-helicase_DEAD-box_CS"/>
</dbReference>
<dbReference type="PANTHER" id="PTHR47959:SF1">
    <property type="entry name" value="ATP-DEPENDENT RNA HELICASE DBPA"/>
    <property type="match status" value="1"/>
</dbReference>
<keyword evidence="1 5" id="KW-0547">Nucleotide-binding</keyword>
<keyword evidence="11" id="KW-1185">Reference proteome</keyword>
<evidence type="ECO:0000256" key="7">
    <source>
        <dbReference type="SAM" id="MobiDB-lite"/>
    </source>
</evidence>
<feature type="compositionally biased region" description="Acidic residues" evidence="7">
    <location>
        <begin position="611"/>
        <end position="623"/>
    </location>
</feature>
<dbReference type="SUPFAM" id="SSF52540">
    <property type="entry name" value="P-loop containing nucleoside triphosphate hydrolases"/>
    <property type="match status" value="1"/>
</dbReference>
<evidence type="ECO:0000259" key="9">
    <source>
        <dbReference type="PROSITE" id="PS51194"/>
    </source>
</evidence>
<feature type="non-terminal residue" evidence="10">
    <location>
        <position position="1"/>
    </location>
</feature>
<dbReference type="Proteomes" id="UP001432322">
    <property type="component" value="Unassembled WGS sequence"/>
</dbReference>
<dbReference type="CDD" id="cd18787">
    <property type="entry name" value="SF2_C_DEAD"/>
    <property type="match status" value="1"/>
</dbReference>
<evidence type="ECO:0000256" key="5">
    <source>
        <dbReference type="RuleBase" id="RU000492"/>
    </source>
</evidence>
<dbReference type="GO" id="GO:0003676">
    <property type="term" value="F:nucleic acid binding"/>
    <property type="evidence" value="ECO:0007669"/>
    <property type="project" value="InterPro"/>
</dbReference>